<evidence type="ECO:0000313" key="2">
    <source>
        <dbReference type="EMBL" id="KAL1599294.1"/>
    </source>
</evidence>
<evidence type="ECO:0000256" key="1">
    <source>
        <dbReference type="SAM" id="MobiDB-lite"/>
    </source>
</evidence>
<keyword evidence="3" id="KW-1185">Reference proteome</keyword>
<accession>A0ABR3R569</accession>
<protein>
    <submittedName>
        <fullName evidence="2">Uncharacterized protein</fullName>
    </submittedName>
</protein>
<organism evidence="2 3">
    <name type="scientific">Nothophoma quercina</name>
    <dbReference type="NCBI Taxonomy" id="749835"/>
    <lineage>
        <taxon>Eukaryota</taxon>
        <taxon>Fungi</taxon>
        <taxon>Dikarya</taxon>
        <taxon>Ascomycota</taxon>
        <taxon>Pezizomycotina</taxon>
        <taxon>Dothideomycetes</taxon>
        <taxon>Pleosporomycetidae</taxon>
        <taxon>Pleosporales</taxon>
        <taxon>Pleosporineae</taxon>
        <taxon>Didymellaceae</taxon>
        <taxon>Nothophoma</taxon>
    </lineage>
</organism>
<name>A0ABR3R569_9PLEO</name>
<evidence type="ECO:0000313" key="3">
    <source>
        <dbReference type="Proteomes" id="UP001521222"/>
    </source>
</evidence>
<feature type="region of interest" description="Disordered" evidence="1">
    <location>
        <begin position="242"/>
        <end position="262"/>
    </location>
</feature>
<dbReference type="EMBL" id="JAKIXB020000020">
    <property type="protein sequence ID" value="KAL1599294.1"/>
    <property type="molecule type" value="Genomic_DNA"/>
</dbReference>
<gene>
    <name evidence="2" type="ORF">SLS59_006311</name>
</gene>
<proteinExistence type="predicted"/>
<sequence>MFIEDAVTNSKIDDQFFRTWWNKNLDYKLFYSRPASPQAPITDWKVPTAKAPKLAPPDKWRTINNLVFNALGSARNREDFVLCDANINSMKEKLWHKHEPMAEKNFKKISDLVAKGALFDDVHFSAIRHVLGVFKYFEDATVTSKLRSAIKHVGAELTSANIAHLTSNQVTNIDLQLWQRFMEKKLKSIETDGTAWVDKAIKTAEGAYKTELADLEAQEKRLTADQKNKAQLNKYNTQRKDIQKQAQPLKQKWHNADKRRDDTEDDLKKLAATLSAKDKKVVNAKKEYEGAKTVALDAQAAYNLKMRDGNKLDLTEVRRMIAIVKEAEAMLAKFKTYNNSFKMPIAK</sequence>
<comment type="caution">
    <text evidence="2">The sequence shown here is derived from an EMBL/GenBank/DDBJ whole genome shotgun (WGS) entry which is preliminary data.</text>
</comment>
<dbReference type="Proteomes" id="UP001521222">
    <property type="component" value="Unassembled WGS sequence"/>
</dbReference>
<reference evidence="2 3" key="1">
    <citation type="submission" date="2024-02" db="EMBL/GenBank/DDBJ databases">
        <title>De novo assembly and annotation of 12 fungi associated with fruit tree decline syndrome in Ontario, Canada.</title>
        <authorList>
            <person name="Sulman M."/>
            <person name="Ellouze W."/>
            <person name="Ilyukhin E."/>
        </authorList>
    </citation>
    <scope>NUCLEOTIDE SEQUENCE [LARGE SCALE GENOMIC DNA]</scope>
    <source>
        <strain evidence="2 3">M97-236</strain>
    </source>
</reference>